<evidence type="ECO:0000259" key="3">
    <source>
        <dbReference type="Pfam" id="PF04355"/>
    </source>
</evidence>
<dbReference type="EMBL" id="BGKA01000037">
    <property type="protein sequence ID" value="GBH15210.1"/>
    <property type="molecule type" value="Genomic_DNA"/>
</dbReference>
<comment type="caution">
    <text evidence="4">The sequence shown here is derived from an EMBL/GenBank/DDBJ whole genome shotgun (WGS) entry which is preliminary data.</text>
</comment>
<reference evidence="4 5" key="1">
    <citation type="submission" date="2018-04" db="EMBL/GenBank/DDBJ databases">
        <title>Draft genome sequence of Pseudomonas syringae pv. actinidiae biovar 3 strains isolated from kiwifruit in Kagawa prefecture.</title>
        <authorList>
            <person name="Tabuchi M."/>
            <person name="Saito M."/>
            <person name="Fujiwara S."/>
            <person name="Sasa N."/>
            <person name="Akimitsu K."/>
            <person name="Gomi K."/>
            <person name="Konishi-Sugita S."/>
            <person name="Hamano K."/>
            <person name="Kataoka I."/>
        </authorList>
    </citation>
    <scope>NUCLEOTIDE SEQUENCE [LARGE SCALE GENOMIC DNA]</scope>
    <source>
        <strain evidence="4 5">MAFF212211</strain>
    </source>
</reference>
<keyword evidence="1" id="KW-0732">Signal</keyword>
<protein>
    <submittedName>
        <fullName evidence="4">Outer membrane protein assembly factor BamE</fullName>
    </submittedName>
</protein>
<sequence length="149" mass="16625">MPQEVLPYRHLFFELFSLFTAPSATGPIPALTCGAITMYKKIFAATFVLATMAGCSNTTVQNPVDYVTYRNEPLVKQVENGMTRQQVLTIGGEPSTTIERKVNAGTCNNYVMNKDGHKQVYHVSFNSDGRVTNKGFMTCEQREKNEKAM</sequence>
<proteinExistence type="predicted"/>
<evidence type="ECO:0000256" key="2">
    <source>
        <dbReference type="ARBA" id="ARBA00023136"/>
    </source>
</evidence>
<dbReference type="AlphaFoldDB" id="A0AAN4TJ20"/>
<gene>
    <name evidence="4" type="ORF">KPSA3_01134</name>
</gene>
<organism evidence="4 5">
    <name type="scientific">Pseudomonas syringae pv. actinidiae</name>
    <dbReference type="NCBI Taxonomy" id="103796"/>
    <lineage>
        <taxon>Bacteria</taxon>
        <taxon>Pseudomonadati</taxon>
        <taxon>Pseudomonadota</taxon>
        <taxon>Gammaproteobacteria</taxon>
        <taxon>Pseudomonadales</taxon>
        <taxon>Pseudomonadaceae</taxon>
        <taxon>Pseudomonas</taxon>
        <taxon>Pseudomonas syringae</taxon>
    </lineage>
</organism>
<dbReference type="InterPro" id="IPR037873">
    <property type="entry name" value="BamE-like"/>
</dbReference>
<dbReference type="Gene3D" id="3.30.1450.10">
    <property type="match status" value="1"/>
</dbReference>
<feature type="domain" description="Outer membrane protein assembly factor BamE" evidence="3">
    <location>
        <begin position="68"/>
        <end position="134"/>
    </location>
</feature>
<dbReference type="InterPro" id="IPR007450">
    <property type="entry name" value="BamE_dom"/>
</dbReference>
<dbReference type="Pfam" id="PF04355">
    <property type="entry name" value="BamE"/>
    <property type="match status" value="1"/>
</dbReference>
<evidence type="ECO:0000313" key="5">
    <source>
        <dbReference type="Proteomes" id="UP000248291"/>
    </source>
</evidence>
<evidence type="ECO:0000313" key="4">
    <source>
        <dbReference type="EMBL" id="GBH15210.1"/>
    </source>
</evidence>
<keyword evidence="2" id="KW-0472">Membrane</keyword>
<dbReference type="Proteomes" id="UP000248291">
    <property type="component" value="Unassembled WGS sequence"/>
</dbReference>
<evidence type="ECO:0000256" key="1">
    <source>
        <dbReference type="ARBA" id="ARBA00022729"/>
    </source>
</evidence>
<dbReference type="GO" id="GO:0019867">
    <property type="term" value="C:outer membrane"/>
    <property type="evidence" value="ECO:0007669"/>
    <property type="project" value="InterPro"/>
</dbReference>
<name>A0AAN4TJ20_PSESF</name>
<dbReference type="NCBIfam" id="NF008423">
    <property type="entry name" value="PRK11251.1"/>
    <property type="match status" value="1"/>
</dbReference>
<accession>A0AAN4TJ20</accession>